<comment type="subunit">
    <text evidence="9">Monomer.</text>
</comment>
<dbReference type="Gene3D" id="3.20.20.80">
    <property type="entry name" value="Glycosidases"/>
    <property type="match status" value="1"/>
</dbReference>
<dbReference type="STRING" id="1499966.U14_04144"/>
<dbReference type="InterPro" id="IPR037439">
    <property type="entry name" value="Branching_enzy"/>
</dbReference>
<evidence type="ECO:0000256" key="1">
    <source>
        <dbReference type="ARBA" id="ARBA00000826"/>
    </source>
</evidence>
<dbReference type="Gene3D" id="2.60.40.1180">
    <property type="entry name" value="Golgi alpha-mannosidase II"/>
    <property type="match status" value="1"/>
</dbReference>
<dbReference type="InterPro" id="IPR013783">
    <property type="entry name" value="Ig-like_fold"/>
</dbReference>
<feature type="domain" description="Glycosyl hydrolase family 13 catalytic" evidence="12">
    <location>
        <begin position="256"/>
        <end position="609"/>
    </location>
</feature>
<protein>
    <recommendedName>
        <fullName evidence="9">1,4-alpha-glucan branching enzyme GlgB</fullName>
        <ecNumber evidence="9">2.4.1.18</ecNumber>
    </recommendedName>
    <alternativeName>
        <fullName evidence="9">1,4-alpha-D-glucan:1,4-alpha-D-glucan 6-glucosyl-transferase</fullName>
    </alternativeName>
    <alternativeName>
        <fullName evidence="9">Alpha-(1-&gt;4)-glucan branching enzyme</fullName>
    </alternativeName>
    <alternativeName>
        <fullName evidence="9">Glycogen branching enzyme</fullName>
        <shortName evidence="9">BE</shortName>
    </alternativeName>
</protein>
<dbReference type="AlphaFoldDB" id="A0A0S6W011"/>
<accession>A0A0S6W011</accession>
<dbReference type="UniPathway" id="UPA00164"/>
<dbReference type="InterPro" id="IPR013780">
    <property type="entry name" value="Glyco_hydro_b"/>
</dbReference>
<dbReference type="Gene3D" id="2.60.40.10">
    <property type="entry name" value="Immunoglobulins"/>
    <property type="match status" value="2"/>
</dbReference>
<feature type="region of interest" description="Disordered" evidence="11">
    <location>
        <begin position="835"/>
        <end position="873"/>
    </location>
</feature>
<dbReference type="NCBIfam" id="NF003811">
    <property type="entry name" value="PRK05402.1"/>
    <property type="match status" value="1"/>
</dbReference>
<dbReference type="HOGENOM" id="CLU_004245_3_2_0"/>
<dbReference type="PIRSF" id="PIRSF000463">
    <property type="entry name" value="GlgB"/>
    <property type="match status" value="1"/>
</dbReference>
<dbReference type="PANTHER" id="PTHR43651:SF3">
    <property type="entry name" value="1,4-ALPHA-GLUCAN-BRANCHING ENZYME"/>
    <property type="match status" value="1"/>
</dbReference>
<evidence type="ECO:0000256" key="9">
    <source>
        <dbReference type="HAMAP-Rule" id="MF_00685"/>
    </source>
</evidence>
<dbReference type="InterPro" id="IPR014756">
    <property type="entry name" value="Ig_E-set"/>
</dbReference>
<reference evidence="13" key="1">
    <citation type="journal article" date="2015" name="PeerJ">
        <title>First genomic representation of candidate bacterial phylum KSB3 points to enhanced environmental sensing as a trigger of wastewater bulking.</title>
        <authorList>
            <person name="Sekiguchi Y."/>
            <person name="Ohashi A."/>
            <person name="Parks D.H."/>
            <person name="Yamauchi T."/>
            <person name="Tyson G.W."/>
            <person name="Hugenholtz P."/>
        </authorList>
    </citation>
    <scope>NUCLEOTIDE SEQUENCE [LARGE SCALE GENOMIC DNA]</scope>
</reference>
<dbReference type="InterPro" id="IPR006407">
    <property type="entry name" value="GlgB"/>
</dbReference>
<keyword evidence="4 9" id="KW-0321">Glycogen metabolism</keyword>
<name>A0A0S6W011_9BACT</name>
<dbReference type="EMBL" id="DF820459">
    <property type="protein sequence ID" value="GAK52887.1"/>
    <property type="molecule type" value="Genomic_DNA"/>
</dbReference>
<comment type="catalytic activity">
    <reaction evidence="1 9">
        <text>Transfers a segment of a (1-&gt;4)-alpha-D-glucan chain to a primary hydroxy group in a similar glucan chain.</text>
        <dbReference type="EC" id="2.4.1.18"/>
    </reaction>
</comment>
<dbReference type="GO" id="GO:0004553">
    <property type="term" value="F:hydrolase activity, hydrolyzing O-glycosyl compounds"/>
    <property type="evidence" value="ECO:0007669"/>
    <property type="project" value="InterPro"/>
</dbReference>
<dbReference type="PANTHER" id="PTHR43651">
    <property type="entry name" value="1,4-ALPHA-GLUCAN-BRANCHING ENZYME"/>
    <property type="match status" value="1"/>
</dbReference>
<dbReference type="InterPro" id="IPR006047">
    <property type="entry name" value="GH13_cat_dom"/>
</dbReference>
<organism evidence="13">
    <name type="scientific">Candidatus Moduliflexus flocculans</name>
    <dbReference type="NCBI Taxonomy" id="1499966"/>
    <lineage>
        <taxon>Bacteria</taxon>
        <taxon>Candidatus Moduliflexota</taxon>
        <taxon>Candidatus Moduliflexia</taxon>
        <taxon>Candidatus Moduliflexales</taxon>
        <taxon>Candidatus Moduliflexaceae</taxon>
    </lineage>
</organism>
<dbReference type="FunFam" id="3.20.20.80:FF:000003">
    <property type="entry name" value="1,4-alpha-glucan branching enzyme GlgB"/>
    <property type="match status" value="1"/>
</dbReference>
<dbReference type="Pfam" id="PF22019">
    <property type="entry name" value="GlgB_N"/>
    <property type="match status" value="1"/>
</dbReference>
<dbReference type="CDD" id="cd11322">
    <property type="entry name" value="AmyAc_Glg_BE"/>
    <property type="match status" value="1"/>
</dbReference>
<evidence type="ECO:0000256" key="6">
    <source>
        <dbReference type="ARBA" id="ARBA00022679"/>
    </source>
</evidence>
<dbReference type="NCBIfam" id="TIGR01515">
    <property type="entry name" value="branching_enzym"/>
    <property type="match status" value="1"/>
</dbReference>
<dbReference type="SMART" id="SM00642">
    <property type="entry name" value="Aamy"/>
    <property type="match status" value="1"/>
</dbReference>
<keyword evidence="5 9" id="KW-0328">Glycosyltransferase</keyword>
<evidence type="ECO:0000313" key="13">
    <source>
        <dbReference type="EMBL" id="GAK52887.1"/>
    </source>
</evidence>
<evidence type="ECO:0000256" key="10">
    <source>
        <dbReference type="PIRSR" id="PIRSR000463-1"/>
    </source>
</evidence>
<feature type="compositionally biased region" description="Basic residues" evidence="11">
    <location>
        <begin position="862"/>
        <end position="873"/>
    </location>
</feature>
<dbReference type="HAMAP" id="MF_00685">
    <property type="entry name" value="GlgB"/>
    <property type="match status" value="1"/>
</dbReference>
<evidence type="ECO:0000256" key="5">
    <source>
        <dbReference type="ARBA" id="ARBA00022676"/>
    </source>
</evidence>
<evidence type="ECO:0000256" key="3">
    <source>
        <dbReference type="ARBA" id="ARBA00009000"/>
    </source>
</evidence>
<dbReference type="GO" id="GO:0043169">
    <property type="term" value="F:cation binding"/>
    <property type="evidence" value="ECO:0007669"/>
    <property type="project" value="InterPro"/>
</dbReference>
<dbReference type="SUPFAM" id="SSF51011">
    <property type="entry name" value="Glycosyl hydrolase domain"/>
    <property type="match status" value="1"/>
</dbReference>
<dbReference type="GO" id="GO:0005978">
    <property type="term" value="P:glycogen biosynthetic process"/>
    <property type="evidence" value="ECO:0007669"/>
    <property type="project" value="UniProtKB-UniRule"/>
</dbReference>
<gene>
    <name evidence="9" type="primary">glgB</name>
    <name evidence="13" type="ORF">U14_04144</name>
</gene>
<dbReference type="Pfam" id="PF02806">
    <property type="entry name" value="Alpha-amylase_C"/>
    <property type="match status" value="1"/>
</dbReference>
<dbReference type="GO" id="GO:0005829">
    <property type="term" value="C:cytosol"/>
    <property type="evidence" value="ECO:0007669"/>
    <property type="project" value="TreeGrafter"/>
</dbReference>
<dbReference type="SUPFAM" id="SSF81296">
    <property type="entry name" value="E set domains"/>
    <property type="match status" value="2"/>
</dbReference>
<evidence type="ECO:0000256" key="4">
    <source>
        <dbReference type="ARBA" id="ARBA00022600"/>
    </source>
</evidence>
<evidence type="ECO:0000256" key="11">
    <source>
        <dbReference type="SAM" id="MobiDB-lite"/>
    </source>
</evidence>
<sequence>MKTVLVQKKIHALLNLTCSDPFEILGMRSLPTEGKRGSLTVRALLPGMDNASIYDPHRQKRYPMTRIHEAGLFEKTFANRKKPFPYEIEVLNGHGEPHRFFDPYAFPSLLSADALSAFLSDAAYDIYESLGCHFREVDGVNGALFAVWAPNAKGVSVIGDFNNWNGLRHPMRLLKKWGVWELFLPDVKEGDRYQYQIVTAQGEKIQKSDPYGFAFELPPSNKTIVTALHDFPWEDANWLEQRKQYTPLKSPISTYEVHLGSWMKHAGEDNRFLTYRELAETLIPYIKELGFTHIELMPVAEHPFYGSWGYQVTGYYAPSSRYGTPADFMFFVNECHRAGIGVLMDWVPAHFPRDSFALGEFDGGNLYEHADPNMAEHKDWGTLIFDYGRNEVKNFLIANALFWLNTYHIDGIRVDAVASMLYLDYSRKEGEWTPNKYGGRENLDAVEFLKELNLVIHHDFPGVMTLAEESTSWLGVTYPTYIGGLNFTFKWNLGWMNDMLHYLSHDPIYRKFVHTMVPFALLYAFHEHFVLELSHDEVVHGKGSLLNKMPGDDVSKFANLRLLYGFMFGHPGKKLLFMGGEFGQWREWDHDSNLEWHLLQYAPHQGLQRFVRDLNHLYLSEPALYLDDIEERCFEWIDYHDFERSIFSFMRKAYNHGQHTVICIYNFTPVARYEYRLGVPSAGYYQEILNSDAAEYDGNGLRNHFCHAEPIPWHQQPYSVTLTLPPLSAIMLKPVGDRLPEAPIIEAKAETPIPAIEATAEMPQSMLTDVKITSSEKLSEHTPRAEQPQEKAESINNDIASIQTSVFPTLRQAILPQVAYLPFLTAHQEETPIGLEREETLSGVPESRSAHSQGSKEQHLPPIKKTKSKRSSG</sequence>
<dbReference type="CDD" id="cd02855">
    <property type="entry name" value="E_set_GBE_prok_N"/>
    <property type="match status" value="1"/>
</dbReference>
<keyword evidence="14" id="KW-1185">Reference proteome</keyword>
<proteinExistence type="inferred from homology"/>
<feature type="active site" description="Nucleophile" evidence="9 10">
    <location>
        <position position="415"/>
    </location>
</feature>
<dbReference type="InterPro" id="IPR054169">
    <property type="entry name" value="GlgB_N"/>
</dbReference>
<evidence type="ECO:0000256" key="7">
    <source>
        <dbReference type="ARBA" id="ARBA00023056"/>
    </source>
</evidence>
<comment type="similarity">
    <text evidence="3 9">Belongs to the glycosyl hydrolase 13 family. GlgB subfamily.</text>
</comment>
<comment type="pathway">
    <text evidence="2 9">Glycan biosynthesis; glycogen biosynthesis.</text>
</comment>
<dbReference type="InterPro" id="IPR017853">
    <property type="entry name" value="GH"/>
</dbReference>
<dbReference type="Pfam" id="PF00128">
    <property type="entry name" value="Alpha-amylase"/>
    <property type="match status" value="1"/>
</dbReference>
<dbReference type="InterPro" id="IPR044143">
    <property type="entry name" value="GlgB_N_E_set_prok"/>
</dbReference>
<evidence type="ECO:0000313" key="14">
    <source>
        <dbReference type="Proteomes" id="UP000030700"/>
    </source>
</evidence>
<dbReference type="SUPFAM" id="SSF51445">
    <property type="entry name" value="(Trans)glycosidases"/>
    <property type="match status" value="1"/>
</dbReference>
<feature type="region of interest" description="Disordered" evidence="11">
    <location>
        <begin position="774"/>
        <end position="794"/>
    </location>
</feature>
<dbReference type="GO" id="GO:0003844">
    <property type="term" value="F:1,4-alpha-glucan branching enzyme activity"/>
    <property type="evidence" value="ECO:0007669"/>
    <property type="project" value="UniProtKB-UniRule"/>
</dbReference>
<dbReference type="NCBIfam" id="NF008967">
    <property type="entry name" value="PRK12313.1"/>
    <property type="match status" value="1"/>
</dbReference>
<dbReference type="InterPro" id="IPR006048">
    <property type="entry name" value="A-amylase/branching_C"/>
</dbReference>
<keyword evidence="8 9" id="KW-0119">Carbohydrate metabolism</keyword>
<dbReference type="InterPro" id="IPR004193">
    <property type="entry name" value="Glyco_hydro_13_N"/>
</dbReference>
<evidence type="ECO:0000256" key="2">
    <source>
        <dbReference type="ARBA" id="ARBA00004964"/>
    </source>
</evidence>
<evidence type="ECO:0000259" key="12">
    <source>
        <dbReference type="SMART" id="SM00642"/>
    </source>
</evidence>
<dbReference type="EC" id="2.4.1.18" evidence="9"/>
<keyword evidence="7 9" id="KW-0320">Glycogen biosynthesis</keyword>
<feature type="active site" description="Proton donor" evidence="9 10">
    <location>
        <position position="468"/>
    </location>
</feature>
<dbReference type="FunFam" id="2.60.40.10:FF:000169">
    <property type="entry name" value="1,4-alpha-glucan branching enzyme GlgB"/>
    <property type="match status" value="1"/>
</dbReference>
<keyword evidence="6 9" id="KW-0808">Transferase</keyword>
<comment type="function">
    <text evidence="9">Catalyzes the formation of the alpha-1,6-glucosidic linkages in glycogen by scission of a 1,4-alpha-linked oligosaccharide from growing alpha-1,4-glucan chains and the subsequent attachment of the oligosaccharide to the alpha-1,6 position.</text>
</comment>
<dbReference type="Proteomes" id="UP000030700">
    <property type="component" value="Unassembled WGS sequence"/>
</dbReference>
<feature type="compositionally biased region" description="Basic and acidic residues" evidence="11">
    <location>
        <begin position="777"/>
        <end position="793"/>
    </location>
</feature>
<evidence type="ECO:0000256" key="8">
    <source>
        <dbReference type="ARBA" id="ARBA00023277"/>
    </source>
</evidence>
<dbReference type="FunFam" id="2.60.40.1180:FF:000002">
    <property type="entry name" value="1,4-alpha-glucan branching enzyme GlgB"/>
    <property type="match status" value="1"/>
</dbReference>
<dbReference type="Pfam" id="PF02922">
    <property type="entry name" value="CBM_48"/>
    <property type="match status" value="1"/>
</dbReference>